<keyword evidence="1" id="KW-0812">Transmembrane</keyword>
<evidence type="ECO:0000313" key="3">
    <source>
        <dbReference type="Proteomes" id="UP000255334"/>
    </source>
</evidence>
<gene>
    <name evidence="2" type="ORF">DWU99_20195</name>
</gene>
<name>A0A370WV28_9GAMM</name>
<dbReference type="Pfam" id="PF14329">
    <property type="entry name" value="DUF4386"/>
    <property type="match status" value="1"/>
</dbReference>
<feature type="transmembrane region" description="Helical" evidence="1">
    <location>
        <begin position="21"/>
        <end position="43"/>
    </location>
</feature>
<dbReference type="InterPro" id="IPR025495">
    <property type="entry name" value="DUF4386"/>
</dbReference>
<feature type="transmembrane region" description="Helical" evidence="1">
    <location>
        <begin position="76"/>
        <end position="97"/>
    </location>
</feature>
<feature type="transmembrane region" description="Helical" evidence="1">
    <location>
        <begin position="157"/>
        <end position="179"/>
    </location>
</feature>
<comment type="caution">
    <text evidence="2">The sequence shown here is derived from an EMBL/GenBank/DDBJ whole genome shotgun (WGS) entry which is preliminary data.</text>
</comment>
<dbReference type="EMBL" id="QRBF01000012">
    <property type="protein sequence ID" value="RDS79982.1"/>
    <property type="molecule type" value="Genomic_DNA"/>
</dbReference>
<protein>
    <submittedName>
        <fullName evidence="2">DUF4386 domain-containing protein</fullName>
    </submittedName>
</protein>
<reference evidence="2 3" key="1">
    <citation type="submission" date="2018-07" db="EMBL/GenBank/DDBJ databases">
        <title>Dyella monticola sp. nov. and Dyella psychrodurans sp. nov. isolated from monsoon evergreen broad-leaved forest soil of Dinghu Mountain, China.</title>
        <authorList>
            <person name="Gao Z."/>
            <person name="Qiu L."/>
        </authorList>
    </citation>
    <scope>NUCLEOTIDE SEQUENCE [LARGE SCALE GENOMIC DNA]</scope>
    <source>
        <strain evidence="2 3">4MSK11</strain>
    </source>
</reference>
<evidence type="ECO:0000256" key="1">
    <source>
        <dbReference type="SAM" id="Phobius"/>
    </source>
</evidence>
<sequence length="255" mass="27366">MPLNAGVHTASSRRAAFGPVLSIQIYARIAGALLVVSMLAGIFGELYVPAKMIEFSDAAATAKNITSHGELFRLGFAGYLVEALCDIALTLLFYVLLRPVHRQIALLMALFGVIATATYAMAEFFYAAAPVVLGDDSLLKVFSVGQRDAVALLMLKLYGYGGEIFMAFYGSAIVIRGYLVIRSTFLPRILGVLMVIAGAGFIVKNFAMLLMPSYASDLLLLPMFVSAVVLALWLLIKGVNVSRWHATMVAASAGE</sequence>
<dbReference type="AlphaFoldDB" id="A0A370WV28"/>
<keyword evidence="3" id="KW-1185">Reference proteome</keyword>
<organism evidence="2 3">
    <name type="scientific">Dyella psychrodurans</name>
    <dbReference type="NCBI Taxonomy" id="1927960"/>
    <lineage>
        <taxon>Bacteria</taxon>
        <taxon>Pseudomonadati</taxon>
        <taxon>Pseudomonadota</taxon>
        <taxon>Gammaproteobacteria</taxon>
        <taxon>Lysobacterales</taxon>
        <taxon>Rhodanobacteraceae</taxon>
        <taxon>Dyella</taxon>
    </lineage>
</organism>
<evidence type="ECO:0000313" key="2">
    <source>
        <dbReference type="EMBL" id="RDS79982.1"/>
    </source>
</evidence>
<proteinExistence type="predicted"/>
<feature type="transmembrane region" description="Helical" evidence="1">
    <location>
        <begin position="191"/>
        <end position="212"/>
    </location>
</feature>
<feature type="transmembrane region" description="Helical" evidence="1">
    <location>
        <begin position="218"/>
        <end position="236"/>
    </location>
</feature>
<accession>A0A370WV28</accession>
<keyword evidence="1" id="KW-1133">Transmembrane helix</keyword>
<keyword evidence="1" id="KW-0472">Membrane</keyword>
<feature type="transmembrane region" description="Helical" evidence="1">
    <location>
        <begin position="104"/>
        <end position="129"/>
    </location>
</feature>
<dbReference type="Proteomes" id="UP000255334">
    <property type="component" value="Unassembled WGS sequence"/>
</dbReference>